<evidence type="ECO:0000313" key="2">
    <source>
        <dbReference type="Proteomes" id="UP000008063"/>
    </source>
</evidence>
<keyword evidence="2" id="KW-1185">Reference proteome</keyword>
<dbReference type="OrthoDB" id="3187773at2759"/>
<feature type="non-terminal residue" evidence="1">
    <location>
        <position position="1"/>
    </location>
</feature>
<accession>F8PRY5</accession>
<dbReference type="HOGENOM" id="CLU_006344_16_2_1"/>
<dbReference type="STRING" id="936435.F8PRY5"/>
<name>F8PRY5_SERL3</name>
<evidence type="ECO:0000313" key="1">
    <source>
        <dbReference type="EMBL" id="EGO00651.1"/>
    </source>
</evidence>
<organism evidence="2">
    <name type="scientific">Serpula lacrymans var. lacrymans (strain S7.3)</name>
    <name type="common">Dry rot fungus</name>
    <dbReference type="NCBI Taxonomy" id="936435"/>
    <lineage>
        <taxon>Eukaryota</taxon>
        <taxon>Fungi</taxon>
        <taxon>Dikarya</taxon>
        <taxon>Basidiomycota</taxon>
        <taxon>Agaricomycotina</taxon>
        <taxon>Agaricomycetes</taxon>
        <taxon>Agaricomycetidae</taxon>
        <taxon>Boletales</taxon>
        <taxon>Coniophorineae</taxon>
        <taxon>Serpulaceae</taxon>
        <taxon>Serpula</taxon>
    </lineage>
</organism>
<reference evidence="2" key="1">
    <citation type="journal article" date="2011" name="Science">
        <title>The plant cell wall-decomposing machinery underlies the functional diversity of forest fungi.</title>
        <authorList>
            <person name="Eastwood D.C."/>
            <person name="Floudas D."/>
            <person name="Binder M."/>
            <person name="Majcherczyk A."/>
            <person name="Schneider P."/>
            <person name="Aerts A."/>
            <person name="Asiegbu F.O."/>
            <person name="Baker S.E."/>
            <person name="Barry K."/>
            <person name="Bendiksby M."/>
            <person name="Blumentritt M."/>
            <person name="Coutinho P.M."/>
            <person name="Cullen D."/>
            <person name="de Vries R.P."/>
            <person name="Gathman A."/>
            <person name="Goodell B."/>
            <person name="Henrissat B."/>
            <person name="Ihrmark K."/>
            <person name="Kauserud H."/>
            <person name="Kohler A."/>
            <person name="LaButti K."/>
            <person name="Lapidus A."/>
            <person name="Lavin J.L."/>
            <person name="Lee Y.-H."/>
            <person name="Lindquist E."/>
            <person name="Lilly W."/>
            <person name="Lucas S."/>
            <person name="Morin E."/>
            <person name="Murat C."/>
            <person name="Oguiza J.A."/>
            <person name="Park J."/>
            <person name="Pisabarro A.G."/>
            <person name="Riley R."/>
            <person name="Rosling A."/>
            <person name="Salamov A."/>
            <person name="Schmidt O."/>
            <person name="Schmutz J."/>
            <person name="Skrede I."/>
            <person name="Stenlid J."/>
            <person name="Wiebenga A."/>
            <person name="Xie X."/>
            <person name="Kuees U."/>
            <person name="Hibbett D.S."/>
            <person name="Hoffmeister D."/>
            <person name="Hoegberg N."/>
            <person name="Martin F."/>
            <person name="Grigoriev I.V."/>
            <person name="Watkinson S.C."/>
        </authorList>
    </citation>
    <scope>NUCLEOTIDE SEQUENCE [LARGE SCALE GENOMIC DNA]</scope>
    <source>
        <strain evidence="2">strain S7.3</strain>
    </source>
</reference>
<proteinExistence type="predicted"/>
<sequence>VIHVDCALRGAHYIPVYGGYFLPKDVLFPNSLDAFDSYYVNRYIHHHSFKLST</sequence>
<dbReference type="Proteomes" id="UP000008063">
    <property type="component" value="Unassembled WGS sequence"/>
</dbReference>
<dbReference type="InParanoid" id="F8PRY5"/>
<dbReference type="EMBL" id="GL945478">
    <property type="protein sequence ID" value="EGO00651.1"/>
    <property type="molecule type" value="Genomic_DNA"/>
</dbReference>
<dbReference type="AlphaFoldDB" id="F8PRY5"/>
<gene>
    <name evidence="1" type="ORF">SERLA73DRAFT_50652</name>
</gene>
<protein>
    <submittedName>
        <fullName evidence="1">Uncharacterized protein</fullName>
    </submittedName>
</protein>